<dbReference type="OrthoDB" id="9804309at2"/>
<gene>
    <name evidence="4" type="primary">tsaA</name>
    <name evidence="4" type="ORF">CEW89_01285</name>
</gene>
<dbReference type="STRING" id="1758178.GCA_001550095_01222"/>
<dbReference type="GO" id="GO:0008168">
    <property type="term" value="F:methyltransferase activity"/>
    <property type="evidence" value="ECO:0007669"/>
    <property type="project" value="UniProtKB-KW"/>
</dbReference>
<keyword evidence="4" id="KW-0808">Transferase</keyword>
<dbReference type="InterPro" id="IPR023370">
    <property type="entry name" value="TrmO-like_N"/>
</dbReference>
<evidence type="ECO:0000313" key="4">
    <source>
        <dbReference type="EMBL" id="ATG46319.1"/>
    </source>
</evidence>
<keyword evidence="5" id="KW-1185">Reference proteome</keyword>
<evidence type="ECO:0000259" key="3">
    <source>
        <dbReference type="PROSITE" id="PS51668"/>
    </source>
</evidence>
<dbReference type="Proteomes" id="UP000217935">
    <property type="component" value="Chromosome"/>
</dbReference>
<dbReference type="EMBL" id="CP022196">
    <property type="protein sequence ID" value="ATG46319.1"/>
    <property type="molecule type" value="Genomic_DNA"/>
</dbReference>
<dbReference type="InterPro" id="IPR040372">
    <property type="entry name" value="YaeB-like"/>
</dbReference>
<evidence type="ECO:0000256" key="2">
    <source>
        <dbReference type="ARBA" id="ARBA00033753"/>
    </source>
</evidence>
<keyword evidence="4" id="KW-0489">Methyltransferase</keyword>
<dbReference type="CDD" id="cd09281">
    <property type="entry name" value="UPF0066"/>
    <property type="match status" value="1"/>
</dbReference>
<dbReference type="InterPro" id="IPR036413">
    <property type="entry name" value="YaeB-like_sf"/>
</dbReference>
<dbReference type="GO" id="GO:0032259">
    <property type="term" value="P:methylation"/>
    <property type="evidence" value="ECO:0007669"/>
    <property type="project" value="UniProtKB-KW"/>
</dbReference>
<dbReference type="Pfam" id="PF01980">
    <property type="entry name" value="TrmO_N"/>
    <property type="match status" value="1"/>
</dbReference>
<proteinExistence type="inferred from homology"/>
<evidence type="ECO:0000313" key="5">
    <source>
        <dbReference type="Proteomes" id="UP000217935"/>
    </source>
</evidence>
<dbReference type="SUPFAM" id="SSF118196">
    <property type="entry name" value="YaeB-like"/>
    <property type="match status" value="1"/>
</dbReference>
<dbReference type="PANTHER" id="PTHR12818">
    <property type="entry name" value="TRNA (ADENINE(37)-N6)-METHYLTRANSFERASE"/>
    <property type="match status" value="1"/>
</dbReference>
<comment type="similarity">
    <text evidence="2">Belongs to the tRNA methyltransferase O family.</text>
</comment>
<reference evidence="4 5" key="1">
    <citation type="submission" date="2017-06" db="EMBL/GenBank/DDBJ databases">
        <title>Celeribacter sp. TSPH2 complete genome sequence.</title>
        <authorList>
            <person name="Woo J.-H."/>
            <person name="Kim H.-S."/>
        </authorList>
    </citation>
    <scope>NUCLEOTIDE SEQUENCE [LARGE SCALE GENOMIC DNA]</scope>
    <source>
        <strain evidence="4 5">TSPH2</strain>
    </source>
</reference>
<organism evidence="4 5">
    <name type="scientific">Celeribacter ethanolicus</name>
    <dbReference type="NCBI Taxonomy" id="1758178"/>
    <lineage>
        <taxon>Bacteria</taxon>
        <taxon>Pseudomonadati</taxon>
        <taxon>Pseudomonadota</taxon>
        <taxon>Alphaproteobacteria</taxon>
        <taxon>Rhodobacterales</taxon>
        <taxon>Roseobacteraceae</taxon>
        <taxon>Celeribacter</taxon>
    </lineage>
</organism>
<dbReference type="InterPro" id="IPR036414">
    <property type="entry name" value="YaeB_N_sf"/>
</dbReference>
<sequence length="135" mass="14795">MTDTQMILTPIGRIRTPYKTLEDCPKGPGRAGQEARIELDPAFAPGLKGLTATEVDVLYWFDRAPRDVLQSVRPHDGVHCGVFAMRSPHRPNPIALSRVRVRAVEETALVVDGLDCLDGTILVDLKPVPGAMLQK</sequence>
<dbReference type="InterPro" id="IPR023368">
    <property type="entry name" value="UPF0066_cons_site"/>
</dbReference>
<dbReference type="PROSITE" id="PS51668">
    <property type="entry name" value="TSAA_2"/>
    <property type="match status" value="1"/>
</dbReference>
<dbReference type="NCBIfam" id="TIGR00104">
    <property type="entry name" value="tRNA_TsaA"/>
    <property type="match status" value="1"/>
</dbReference>
<dbReference type="RefSeq" id="WP_096804614.1">
    <property type="nucleotide sequence ID" value="NZ_CP022196.1"/>
</dbReference>
<dbReference type="KEGG" id="ceh:CEW89_01285"/>
<dbReference type="Gene3D" id="2.40.30.70">
    <property type="entry name" value="YaeB-like"/>
    <property type="match status" value="1"/>
</dbReference>
<dbReference type="AlphaFoldDB" id="A0A291G7I0"/>
<accession>A0A291G7I0</accession>
<dbReference type="PROSITE" id="PS01318">
    <property type="entry name" value="TSAA_1"/>
    <property type="match status" value="1"/>
</dbReference>
<evidence type="ECO:0000256" key="1">
    <source>
        <dbReference type="ARBA" id="ARBA00022691"/>
    </source>
</evidence>
<feature type="domain" description="TsaA-like" evidence="3">
    <location>
        <begin position="8"/>
        <end position="135"/>
    </location>
</feature>
<protein>
    <submittedName>
        <fullName evidence="4">tRNA (N6-threonylcarbamoyladenosine(37)-N6)-methyltransferase TrmO</fullName>
    </submittedName>
</protein>
<keyword evidence="1" id="KW-0949">S-adenosyl-L-methionine</keyword>
<dbReference type="PANTHER" id="PTHR12818:SF0">
    <property type="entry name" value="TRNA (ADENINE(37)-N6)-METHYLTRANSFERASE"/>
    <property type="match status" value="1"/>
</dbReference>
<name>A0A291G7I0_9RHOB</name>